<evidence type="ECO:0000256" key="1">
    <source>
        <dbReference type="SAM" id="MobiDB-lite"/>
    </source>
</evidence>
<dbReference type="EMBL" id="BKCJ011042307">
    <property type="protein sequence ID" value="GFC73386.1"/>
    <property type="molecule type" value="Genomic_DNA"/>
</dbReference>
<comment type="caution">
    <text evidence="2">The sequence shown here is derived from an EMBL/GenBank/DDBJ whole genome shotgun (WGS) entry which is preliminary data.</text>
</comment>
<evidence type="ECO:0008006" key="3">
    <source>
        <dbReference type="Google" id="ProtNLM"/>
    </source>
</evidence>
<reference evidence="2" key="1">
    <citation type="journal article" date="2019" name="Sci. Rep.">
        <title>Draft genome of Tanacetum cinerariifolium, the natural source of mosquito coil.</title>
        <authorList>
            <person name="Yamashiro T."/>
            <person name="Shiraishi A."/>
            <person name="Satake H."/>
            <person name="Nakayama K."/>
        </authorList>
    </citation>
    <scope>NUCLEOTIDE SEQUENCE</scope>
</reference>
<feature type="non-terminal residue" evidence="2">
    <location>
        <position position="1"/>
    </location>
</feature>
<dbReference type="AlphaFoldDB" id="A0A699QNW7"/>
<evidence type="ECO:0000313" key="2">
    <source>
        <dbReference type="EMBL" id="GFC73386.1"/>
    </source>
</evidence>
<sequence>VVKRTGDVTRLQALVDKKKIEISEDAIREILQFDDAEGVVCLPNDEIFAGLAQMGYEKPSTKLTFYKAFFSVREEDAEDEVQVSVYAHVDQENVIEEIADDVPPPTSPLPPSPIIPPIPPHQSPRTSPS</sequence>
<feature type="compositionally biased region" description="Pro residues" evidence="1">
    <location>
        <begin position="102"/>
        <end position="122"/>
    </location>
</feature>
<feature type="region of interest" description="Disordered" evidence="1">
    <location>
        <begin position="99"/>
        <end position="129"/>
    </location>
</feature>
<proteinExistence type="predicted"/>
<gene>
    <name evidence="2" type="ORF">Tci_845356</name>
</gene>
<organism evidence="2">
    <name type="scientific">Tanacetum cinerariifolium</name>
    <name type="common">Dalmatian daisy</name>
    <name type="synonym">Chrysanthemum cinerariifolium</name>
    <dbReference type="NCBI Taxonomy" id="118510"/>
    <lineage>
        <taxon>Eukaryota</taxon>
        <taxon>Viridiplantae</taxon>
        <taxon>Streptophyta</taxon>
        <taxon>Embryophyta</taxon>
        <taxon>Tracheophyta</taxon>
        <taxon>Spermatophyta</taxon>
        <taxon>Magnoliopsida</taxon>
        <taxon>eudicotyledons</taxon>
        <taxon>Gunneridae</taxon>
        <taxon>Pentapetalae</taxon>
        <taxon>asterids</taxon>
        <taxon>campanulids</taxon>
        <taxon>Asterales</taxon>
        <taxon>Asteraceae</taxon>
        <taxon>Asteroideae</taxon>
        <taxon>Anthemideae</taxon>
        <taxon>Anthemidinae</taxon>
        <taxon>Tanacetum</taxon>
    </lineage>
</organism>
<name>A0A699QNW7_TANCI</name>
<protein>
    <recommendedName>
        <fullName evidence="3">Synaptobrevin, longin-like domain protein</fullName>
    </recommendedName>
</protein>
<accession>A0A699QNW7</accession>